<reference evidence="1 2" key="1">
    <citation type="journal article" date="2020" name="Phytopathology">
        <title>A high-quality genome resource of Botrytis fragariae, a new and rapidly spreading fungal pathogen causing strawberry gray mold in the U.S.A.</title>
        <authorList>
            <person name="Wu Y."/>
            <person name="Saski C.A."/>
            <person name="Schnabel G."/>
            <person name="Xiao S."/>
            <person name="Hu M."/>
        </authorList>
    </citation>
    <scope>NUCLEOTIDE SEQUENCE [LARGE SCALE GENOMIC DNA]</scope>
    <source>
        <strain evidence="1 2">BVB16</strain>
    </source>
</reference>
<protein>
    <submittedName>
        <fullName evidence="1">Uncharacterized protein</fullName>
    </submittedName>
</protein>
<organism evidence="1 2">
    <name type="scientific">Botrytis fragariae</name>
    <dbReference type="NCBI Taxonomy" id="1964551"/>
    <lineage>
        <taxon>Eukaryota</taxon>
        <taxon>Fungi</taxon>
        <taxon>Dikarya</taxon>
        <taxon>Ascomycota</taxon>
        <taxon>Pezizomycotina</taxon>
        <taxon>Leotiomycetes</taxon>
        <taxon>Helotiales</taxon>
        <taxon>Sclerotiniaceae</taxon>
        <taxon>Botrytis</taxon>
    </lineage>
</organism>
<evidence type="ECO:0000313" key="1">
    <source>
        <dbReference type="EMBL" id="KAF5874543.1"/>
    </source>
</evidence>
<accession>A0A8H6AVY4</accession>
<dbReference type="RefSeq" id="XP_037193489.1">
    <property type="nucleotide sequence ID" value="XM_037334955.1"/>
</dbReference>
<comment type="caution">
    <text evidence="1">The sequence shown here is derived from an EMBL/GenBank/DDBJ whole genome shotgun (WGS) entry which is preliminary data.</text>
</comment>
<proteinExistence type="predicted"/>
<dbReference type="EMBL" id="JABFCT010000007">
    <property type="protein sequence ID" value="KAF5874543.1"/>
    <property type="molecule type" value="Genomic_DNA"/>
</dbReference>
<evidence type="ECO:0000313" key="2">
    <source>
        <dbReference type="Proteomes" id="UP000531561"/>
    </source>
</evidence>
<dbReference type="Proteomes" id="UP000531561">
    <property type="component" value="Unassembled WGS sequence"/>
</dbReference>
<dbReference type="GeneID" id="59258647"/>
<sequence>MFYNYKSLVGLATYQVCDSLPMTFHFHLKSWAYTVQQLEALGDANGPDDAILYESRSMVSILC</sequence>
<name>A0A8H6AVY4_9HELO</name>
<dbReference type="AlphaFoldDB" id="A0A8H6AVY4"/>
<keyword evidence="2" id="KW-1185">Reference proteome</keyword>
<gene>
    <name evidence="1" type="ORF">Bfra_004554</name>
</gene>